<feature type="domain" description="NLE" evidence="8">
    <location>
        <begin position="10"/>
        <end position="74"/>
    </location>
</feature>
<keyword evidence="4" id="KW-0677">Repeat</keyword>
<dbReference type="InterPro" id="IPR028599">
    <property type="entry name" value="WDR12/Ytm1"/>
</dbReference>
<evidence type="ECO:0000256" key="1">
    <source>
        <dbReference type="ARBA" id="ARBA00022517"/>
    </source>
</evidence>
<gene>
    <name evidence="6" type="primary">YTM1</name>
    <name evidence="9" type="ORF">B0A48_07030</name>
</gene>
<dbReference type="InterPro" id="IPR019775">
    <property type="entry name" value="WD40_repeat_CS"/>
</dbReference>
<name>A0A1V8T7E2_9PEZI</name>
<dbReference type="SUPFAM" id="SSF50978">
    <property type="entry name" value="WD40 repeat-like"/>
    <property type="match status" value="1"/>
</dbReference>
<dbReference type="GO" id="GO:0000466">
    <property type="term" value="P:maturation of 5.8S rRNA from tricistronic rRNA transcript (SSU-rRNA, 5.8S rRNA, LSU-rRNA)"/>
    <property type="evidence" value="ECO:0007669"/>
    <property type="project" value="UniProtKB-UniRule"/>
</dbReference>
<feature type="repeat" description="WD" evidence="7">
    <location>
        <begin position="263"/>
        <end position="305"/>
    </location>
</feature>
<dbReference type="AlphaFoldDB" id="A0A1V8T7E2"/>
<dbReference type="HAMAP" id="MF_03029">
    <property type="entry name" value="WDR12"/>
    <property type="match status" value="1"/>
</dbReference>
<organism evidence="9 10">
    <name type="scientific">Cryoendolithus antarcticus</name>
    <dbReference type="NCBI Taxonomy" id="1507870"/>
    <lineage>
        <taxon>Eukaryota</taxon>
        <taxon>Fungi</taxon>
        <taxon>Dikarya</taxon>
        <taxon>Ascomycota</taxon>
        <taxon>Pezizomycotina</taxon>
        <taxon>Dothideomycetes</taxon>
        <taxon>Dothideomycetidae</taxon>
        <taxon>Cladosporiales</taxon>
        <taxon>Cladosporiaceae</taxon>
        <taxon>Cryoendolithus</taxon>
    </lineage>
</organism>
<evidence type="ECO:0000256" key="2">
    <source>
        <dbReference type="ARBA" id="ARBA00022552"/>
    </source>
</evidence>
<proteinExistence type="inferred from homology"/>
<comment type="subunit">
    <text evidence="6">Component of the NOP7 complex, composed of ERB1, NOP7 and YTM1. Within the NOP7 complex ERB1 appears to interact directly with NOP7 and YTM1. The NOP7 complex also associates with the 66S pre-ribosome.</text>
</comment>
<dbReference type="Gene3D" id="2.130.10.10">
    <property type="entry name" value="YVTN repeat-like/Quinoprotein amine dehydrogenase"/>
    <property type="match status" value="1"/>
</dbReference>
<protein>
    <recommendedName>
        <fullName evidence="6">Ribosome biogenesis protein YTM1</fullName>
    </recommendedName>
</protein>
<keyword evidence="5 6" id="KW-0539">Nucleus</keyword>
<dbReference type="PANTHER" id="PTHR19855:SF11">
    <property type="entry name" value="RIBOSOME BIOGENESIS PROTEIN WDR12"/>
    <property type="match status" value="1"/>
</dbReference>
<dbReference type="PANTHER" id="PTHR19855">
    <property type="entry name" value="WD40 REPEAT PROTEIN 12, 37"/>
    <property type="match status" value="1"/>
</dbReference>
<dbReference type="InParanoid" id="A0A1V8T7E2"/>
<evidence type="ECO:0000256" key="6">
    <source>
        <dbReference type="HAMAP-Rule" id="MF_03029"/>
    </source>
</evidence>
<evidence type="ECO:0000256" key="3">
    <source>
        <dbReference type="ARBA" id="ARBA00022574"/>
    </source>
</evidence>
<evidence type="ECO:0000259" key="8">
    <source>
        <dbReference type="Pfam" id="PF08154"/>
    </source>
</evidence>
<dbReference type="GO" id="GO:0000463">
    <property type="term" value="P:maturation of LSU-rRNA from tricistronic rRNA transcript (SSU-rRNA, 5.8S rRNA, LSU-rRNA)"/>
    <property type="evidence" value="ECO:0007669"/>
    <property type="project" value="UniProtKB-UniRule"/>
</dbReference>
<dbReference type="Proteomes" id="UP000192596">
    <property type="component" value="Unassembled WGS sequence"/>
</dbReference>
<keyword evidence="1 6" id="KW-0690">Ribosome biogenesis</keyword>
<feature type="repeat" description="WD" evidence="7">
    <location>
        <begin position="192"/>
        <end position="233"/>
    </location>
</feature>
<dbReference type="OrthoDB" id="10251381at2759"/>
<comment type="subcellular location">
    <subcellularLocation>
        <location evidence="6">Nucleus</location>
        <location evidence="6">Nucleolus</location>
    </subcellularLocation>
    <subcellularLocation>
        <location evidence="6">Nucleus</location>
        <location evidence="6">Nucleoplasm</location>
    </subcellularLocation>
</comment>
<accession>A0A1V8T7E2</accession>
<dbReference type="STRING" id="1507870.A0A1V8T7E2"/>
<dbReference type="InterPro" id="IPR001680">
    <property type="entry name" value="WD40_rpt"/>
</dbReference>
<dbReference type="PROSITE" id="PS50082">
    <property type="entry name" value="WD_REPEATS_2"/>
    <property type="match status" value="5"/>
</dbReference>
<keyword evidence="10" id="KW-1185">Reference proteome</keyword>
<dbReference type="Pfam" id="PF08154">
    <property type="entry name" value="NLE"/>
    <property type="match status" value="1"/>
</dbReference>
<dbReference type="FunCoup" id="A0A1V8T7E2">
    <property type="interactions" value="1635"/>
</dbReference>
<dbReference type="Pfam" id="PF00400">
    <property type="entry name" value="WD40"/>
    <property type="match status" value="5"/>
</dbReference>
<feature type="repeat" description="WD" evidence="7">
    <location>
        <begin position="350"/>
        <end position="392"/>
    </location>
</feature>
<evidence type="ECO:0000313" key="10">
    <source>
        <dbReference type="Proteomes" id="UP000192596"/>
    </source>
</evidence>
<evidence type="ECO:0000256" key="4">
    <source>
        <dbReference type="ARBA" id="ARBA00022737"/>
    </source>
</evidence>
<dbReference type="GO" id="GO:0030687">
    <property type="term" value="C:preribosome, large subunit precursor"/>
    <property type="evidence" value="ECO:0007669"/>
    <property type="project" value="UniProtKB-UniRule"/>
</dbReference>
<keyword evidence="2 6" id="KW-0698">rRNA processing</keyword>
<dbReference type="PROSITE" id="PS50294">
    <property type="entry name" value="WD_REPEATS_REGION"/>
    <property type="match status" value="2"/>
</dbReference>
<dbReference type="GO" id="GO:0070545">
    <property type="term" value="C:PeBoW complex"/>
    <property type="evidence" value="ECO:0007669"/>
    <property type="project" value="TreeGrafter"/>
</dbReference>
<dbReference type="GO" id="GO:0005654">
    <property type="term" value="C:nucleoplasm"/>
    <property type="evidence" value="ECO:0007669"/>
    <property type="project" value="UniProtKB-SubCell"/>
</dbReference>
<feature type="repeat" description="WD" evidence="7">
    <location>
        <begin position="144"/>
        <end position="184"/>
    </location>
</feature>
<evidence type="ECO:0000313" key="9">
    <source>
        <dbReference type="EMBL" id="OQO07333.1"/>
    </source>
</evidence>
<dbReference type="GO" id="GO:0043021">
    <property type="term" value="F:ribonucleoprotein complex binding"/>
    <property type="evidence" value="ECO:0007669"/>
    <property type="project" value="UniProtKB-UniRule"/>
</dbReference>
<keyword evidence="3 7" id="KW-0853">WD repeat</keyword>
<dbReference type="InterPro" id="IPR036322">
    <property type="entry name" value="WD40_repeat_dom_sf"/>
</dbReference>
<dbReference type="PRINTS" id="PR00320">
    <property type="entry name" value="GPROTEINBRPT"/>
</dbReference>
<feature type="repeat" description="WD" evidence="7">
    <location>
        <begin position="101"/>
        <end position="138"/>
    </location>
</feature>
<comment type="similarity">
    <text evidence="6">Belongs to the WD repeat WDR12/YTM1 family.</text>
</comment>
<sequence>MSGVNGSAQVKIQLQTKNPELQLPQEIGPILVRTGLKRLELSRLVNNLLEATQPVPLQFLINGQFLRTTIDDFLTQNGISAETTLTVEYVKALIPPQTIASYEHDDWVSSVDILSSPQQSRILSGSFDGLIRVWGMSSDLLATGTGHSSAVKSAKFISPTQVVSSSGDRTLRLWKYEDTDIGTASLTPTLELYGHNASVDSVAVHAPSSRMLSSSADHTVGIWSTRKSDAPAAQEELIPVSNKRRKITPTAKPTATRGPLSLMSGHASQVAEVCFDETDATIAYSVSWDHTLKTWDLATSKCVDTRTTPQSLWSVCHLPEKSLVAAGTALKHITLIDPRVSAQTVSAMTLRGHTNAIVSIARDPKSSHQILSGSYDGTCRIWDLRSVRNDASEKIGEEVFRIERDAVRQARKLGTRFEGGVKVFGVAWDAEVGIVSGAEDKKVQIDSQA</sequence>
<evidence type="ECO:0000256" key="5">
    <source>
        <dbReference type="ARBA" id="ARBA00023242"/>
    </source>
</evidence>
<comment type="caution">
    <text evidence="9">The sequence shown here is derived from an EMBL/GenBank/DDBJ whole genome shotgun (WGS) entry which is preliminary data.</text>
</comment>
<dbReference type="InterPro" id="IPR015943">
    <property type="entry name" value="WD40/YVTN_repeat-like_dom_sf"/>
</dbReference>
<evidence type="ECO:0000256" key="7">
    <source>
        <dbReference type="PROSITE-ProRule" id="PRU00221"/>
    </source>
</evidence>
<dbReference type="SMART" id="SM00320">
    <property type="entry name" value="WD40"/>
    <property type="match status" value="6"/>
</dbReference>
<dbReference type="EMBL" id="NAJO01000014">
    <property type="protein sequence ID" value="OQO07333.1"/>
    <property type="molecule type" value="Genomic_DNA"/>
</dbReference>
<dbReference type="PROSITE" id="PS00678">
    <property type="entry name" value="WD_REPEATS_1"/>
    <property type="match status" value="2"/>
</dbReference>
<dbReference type="InterPro" id="IPR012972">
    <property type="entry name" value="NLE"/>
</dbReference>
<dbReference type="InterPro" id="IPR020472">
    <property type="entry name" value="WD40_PAC1"/>
</dbReference>
<dbReference type="CDD" id="cd00200">
    <property type="entry name" value="WD40"/>
    <property type="match status" value="1"/>
</dbReference>
<comment type="function">
    <text evidence="6">Component of the NOP7 complex, which is required for maturation of the 25S and 5.8S ribosomal RNAs and formation of the 60S ribosome.</text>
</comment>
<reference evidence="10" key="1">
    <citation type="submission" date="2017-03" db="EMBL/GenBank/DDBJ databases">
        <title>Genomes of endolithic fungi from Antarctica.</title>
        <authorList>
            <person name="Coleine C."/>
            <person name="Masonjones S."/>
            <person name="Stajich J.E."/>
        </authorList>
    </citation>
    <scope>NUCLEOTIDE SEQUENCE [LARGE SCALE GENOMIC DNA]</scope>
    <source>
        <strain evidence="10">CCFEE 5527</strain>
    </source>
</reference>